<gene>
    <name evidence="1" type="ORF">HZS54_11310</name>
</gene>
<protein>
    <submittedName>
        <fullName evidence="1">Uncharacterized protein</fullName>
    </submittedName>
</protein>
<keyword evidence="2" id="KW-1185">Reference proteome</keyword>
<dbReference type="EMBL" id="CP058909">
    <property type="protein sequence ID" value="QLH82156.1"/>
    <property type="molecule type" value="Genomic_DNA"/>
</dbReference>
<dbReference type="GeneID" id="56083185"/>
<dbReference type="KEGG" id="hpel:HZS54_11310"/>
<proteinExistence type="predicted"/>
<dbReference type="AlphaFoldDB" id="A0A7D5TGW0"/>
<dbReference type="Proteomes" id="UP000509346">
    <property type="component" value="Chromosome"/>
</dbReference>
<sequence>MATDTLDNLDEGDYVHSEETGEVYEVEEIDVEFSDDGIPTGTVTFRDGDSTFTRNAEEVDYELHDLILAVVDEDVINHAEQILVSFAEQEIGNYIQRLGVNHDYNGIEEVETLRDIKAAAFLDRRSRE</sequence>
<dbReference type="RefSeq" id="WP_179922624.1">
    <property type="nucleotide sequence ID" value="NZ_CP058909.1"/>
</dbReference>
<evidence type="ECO:0000313" key="1">
    <source>
        <dbReference type="EMBL" id="QLH82156.1"/>
    </source>
</evidence>
<organism evidence="1 2">
    <name type="scientific">Halosimplex pelagicum</name>
    <dbReference type="NCBI Taxonomy" id="869886"/>
    <lineage>
        <taxon>Archaea</taxon>
        <taxon>Methanobacteriati</taxon>
        <taxon>Methanobacteriota</taxon>
        <taxon>Stenosarchaea group</taxon>
        <taxon>Halobacteria</taxon>
        <taxon>Halobacteriales</taxon>
        <taxon>Haloarculaceae</taxon>
        <taxon>Halosimplex</taxon>
    </lineage>
</organism>
<evidence type="ECO:0000313" key="2">
    <source>
        <dbReference type="Proteomes" id="UP000509346"/>
    </source>
</evidence>
<dbReference type="OrthoDB" id="383637at2157"/>
<name>A0A7D5TGW0_9EURY</name>
<reference evidence="1 2" key="1">
    <citation type="submission" date="2020-07" db="EMBL/GenBank/DDBJ databases">
        <title>Halosimplex litoreum sp. nov. and Halosimplex rubrum sp. nov., isolated from different salt environments.</title>
        <authorList>
            <person name="Cui H."/>
        </authorList>
    </citation>
    <scope>NUCLEOTIDE SEQUENCE [LARGE SCALE GENOMIC DNA]</scope>
    <source>
        <strain evidence="1 2">R2</strain>
    </source>
</reference>
<accession>A0A7D5TGW0</accession>